<dbReference type="GO" id="GO:0043565">
    <property type="term" value="F:sequence-specific DNA binding"/>
    <property type="evidence" value="ECO:0007669"/>
    <property type="project" value="InterPro"/>
</dbReference>
<dbReference type="InterPro" id="IPR011051">
    <property type="entry name" value="RmlC_Cupin_sf"/>
</dbReference>
<dbReference type="SMART" id="SM00342">
    <property type="entry name" value="HTH_ARAC"/>
    <property type="match status" value="1"/>
</dbReference>
<reference evidence="5 6" key="1">
    <citation type="submission" date="2019-06" db="EMBL/GenBank/DDBJ databases">
        <title>Sorghum-associated microbial communities from plants grown in Nebraska, USA.</title>
        <authorList>
            <person name="Schachtman D."/>
        </authorList>
    </citation>
    <scope>NUCLEOTIDE SEQUENCE [LARGE SCALE GENOMIC DNA]</scope>
    <source>
        <strain evidence="5 6">1209</strain>
    </source>
</reference>
<keyword evidence="1" id="KW-0805">Transcription regulation</keyword>
<dbReference type="Pfam" id="PF12833">
    <property type="entry name" value="HTH_18"/>
    <property type="match status" value="1"/>
</dbReference>
<evidence type="ECO:0000313" key="5">
    <source>
        <dbReference type="EMBL" id="TWF41717.1"/>
    </source>
</evidence>
<dbReference type="AlphaFoldDB" id="A0A561PUD7"/>
<dbReference type="PANTHER" id="PTHR43280">
    <property type="entry name" value="ARAC-FAMILY TRANSCRIPTIONAL REGULATOR"/>
    <property type="match status" value="1"/>
</dbReference>
<evidence type="ECO:0000259" key="4">
    <source>
        <dbReference type="PROSITE" id="PS01124"/>
    </source>
</evidence>
<evidence type="ECO:0000256" key="1">
    <source>
        <dbReference type="ARBA" id="ARBA00023015"/>
    </source>
</evidence>
<dbReference type="PROSITE" id="PS01124">
    <property type="entry name" value="HTH_ARAC_FAMILY_2"/>
    <property type="match status" value="1"/>
</dbReference>
<dbReference type="Gene3D" id="2.60.120.10">
    <property type="entry name" value="Jelly Rolls"/>
    <property type="match status" value="1"/>
</dbReference>
<evidence type="ECO:0000256" key="3">
    <source>
        <dbReference type="ARBA" id="ARBA00023163"/>
    </source>
</evidence>
<dbReference type="InterPro" id="IPR018062">
    <property type="entry name" value="HTH_AraC-typ_CS"/>
</dbReference>
<dbReference type="EMBL" id="VIWO01000003">
    <property type="protein sequence ID" value="TWF41717.1"/>
    <property type="molecule type" value="Genomic_DNA"/>
</dbReference>
<evidence type="ECO:0000256" key="2">
    <source>
        <dbReference type="ARBA" id="ARBA00023125"/>
    </source>
</evidence>
<dbReference type="InterPro" id="IPR018060">
    <property type="entry name" value="HTH_AraC"/>
</dbReference>
<dbReference type="RefSeq" id="WP_145669968.1">
    <property type="nucleotide sequence ID" value="NZ_VIWO01000003.1"/>
</dbReference>
<dbReference type="InterPro" id="IPR009057">
    <property type="entry name" value="Homeodomain-like_sf"/>
</dbReference>
<proteinExistence type="predicted"/>
<dbReference type="GO" id="GO:0003700">
    <property type="term" value="F:DNA-binding transcription factor activity"/>
    <property type="evidence" value="ECO:0007669"/>
    <property type="project" value="InterPro"/>
</dbReference>
<name>A0A561PUD7_9BACT</name>
<dbReference type="SUPFAM" id="SSF46689">
    <property type="entry name" value="Homeodomain-like"/>
    <property type="match status" value="2"/>
</dbReference>
<keyword evidence="3" id="KW-0804">Transcription</keyword>
<organism evidence="5 6">
    <name type="scientific">Chitinophaga polysaccharea</name>
    <dbReference type="NCBI Taxonomy" id="1293035"/>
    <lineage>
        <taxon>Bacteria</taxon>
        <taxon>Pseudomonadati</taxon>
        <taxon>Bacteroidota</taxon>
        <taxon>Chitinophagia</taxon>
        <taxon>Chitinophagales</taxon>
        <taxon>Chitinophagaceae</taxon>
        <taxon>Chitinophaga</taxon>
    </lineage>
</organism>
<dbReference type="SUPFAM" id="SSF51182">
    <property type="entry name" value="RmlC-like cupins"/>
    <property type="match status" value="1"/>
</dbReference>
<evidence type="ECO:0000313" key="6">
    <source>
        <dbReference type="Proteomes" id="UP000320811"/>
    </source>
</evidence>
<dbReference type="Proteomes" id="UP000320811">
    <property type="component" value="Unassembled WGS sequence"/>
</dbReference>
<keyword evidence="6" id="KW-1185">Reference proteome</keyword>
<protein>
    <submittedName>
        <fullName evidence="5">AraC family transcriptional regulator</fullName>
    </submittedName>
</protein>
<gene>
    <name evidence="5" type="ORF">FHW36_103521</name>
</gene>
<accession>A0A561PUD7</accession>
<dbReference type="PANTHER" id="PTHR43280:SF27">
    <property type="entry name" value="TRANSCRIPTIONAL REGULATOR MTLR"/>
    <property type="match status" value="1"/>
</dbReference>
<feature type="domain" description="HTH araC/xylS-type" evidence="4">
    <location>
        <begin position="186"/>
        <end position="284"/>
    </location>
</feature>
<keyword evidence="2" id="KW-0238">DNA-binding</keyword>
<dbReference type="InterPro" id="IPR014710">
    <property type="entry name" value="RmlC-like_jellyroll"/>
</dbReference>
<dbReference type="OrthoDB" id="745435at2"/>
<dbReference type="Gene3D" id="1.10.10.60">
    <property type="entry name" value="Homeodomain-like"/>
    <property type="match status" value="2"/>
</dbReference>
<dbReference type="PROSITE" id="PS00041">
    <property type="entry name" value="HTH_ARAC_FAMILY_1"/>
    <property type="match status" value="1"/>
</dbReference>
<sequence>MKAVLKNVSTSPECSFTVRRDIGEKMRNNWHYHPELELLYIKKSSGTWLIGDYIGPFASGDVVLIGANLPHSFRHEETFVCEQKDVSGEAVVALFKQDITPMLTALPEMRKLTHLLSLSRLGLKVEAPTATKVARMMEELPEQSPGSRLLSLLQILFLIADSGDYRLLSTQSIPANTAHHENERLKAVMEYTLTHFKNKVSLEEAAAIMHMTSTSFCRYFKIQKGITYVRFITELRIGHACNLLIESDTSISEICYECGYNTLSHFINMFKLITGKTPMEYKKFHCRLDIR</sequence>
<comment type="caution">
    <text evidence="5">The sequence shown here is derived from an EMBL/GenBank/DDBJ whole genome shotgun (WGS) entry which is preliminary data.</text>
</comment>